<feature type="compositionally biased region" description="Basic residues" evidence="10">
    <location>
        <begin position="18"/>
        <end position="28"/>
    </location>
</feature>
<keyword evidence="7" id="KW-0067">ATP-binding</keyword>
<evidence type="ECO:0000259" key="13">
    <source>
        <dbReference type="Pfam" id="PF25467"/>
    </source>
</evidence>
<protein>
    <recommendedName>
        <fullName evidence="9">Polynucleotide 5'-hydroxyl-kinase NOL9</fullName>
    </recommendedName>
</protein>
<dbReference type="GO" id="GO:0000448">
    <property type="term" value="P:cleavage in ITS2 between 5.8S rRNA and LSU-rRNA of tricistronic rRNA transcript (SSU-rRNA, 5.8S rRNA, LSU-rRNA)"/>
    <property type="evidence" value="ECO:0007669"/>
    <property type="project" value="TreeGrafter"/>
</dbReference>
<dbReference type="Gene3D" id="3.40.50.300">
    <property type="entry name" value="P-loop containing nucleotide triphosphate hydrolases"/>
    <property type="match status" value="1"/>
</dbReference>
<evidence type="ECO:0000259" key="11">
    <source>
        <dbReference type="Pfam" id="PF16575"/>
    </source>
</evidence>
<evidence type="ECO:0000256" key="1">
    <source>
        <dbReference type="ARBA" id="ARBA00004604"/>
    </source>
</evidence>
<dbReference type="EMBL" id="OU963866">
    <property type="protein sequence ID" value="CAH0389968.1"/>
    <property type="molecule type" value="Genomic_DNA"/>
</dbReference>
<comment type="subcellular location">
    <subcellularLocation>
        <location evidence="1">Nucleus</location>
        <location evidence="1">Nucleolus</location>
    </subcellularLocation>
</comment>
<dbReference type="SUPFAM" id="SSF52540">
    <property type="entry name" value="P-loop containing nucleoside triphosphate hydrolases"/>
    <property type="match status" value="1"/>
</dbReference>
<keyword evidence="15" id="KW-1185">Reference proteome</keyword>
<evidence type="ECO:0000256" key="4">
    <source>
        <dbReference type="ARBA" id="ARBA00022679"/>
    </source>
</evidence>
<dbReference type="Proteomes" id="UP001152759">
    <property type="component" value="Chromosome 5"/>
</dbReference>
<gene>
    <name evidence="14" type="ORF">BEMITA_LOCUS8738</name>
</gene>
<dbReference type="AlphaFoldDB" id="A0A9P0F349"/>
<evidence type="ECO:0000256" key="10">
    <source>
        <dbReference type="SAM" id="MobiDB-lite"/>
    </source>
</evidence>
<evidence type="ECO:0000256" key="6">
    <source>
        <dbReference type="ARBA" id="ARBA00022777"/>
    </source>
</evidence>
<sequence length="805" mass="89845">MGKPKFKKSKSNEQKLQIKSRKDKKKNKTKELKLAKVVKEHNRANLNIVSNFVSVEDNVRKSIFSSKVSDVTKTRVDSTCVSISNLNIASSSSSLAHLGVEAQLPGNQPAVEDQPNIFADFLQSVKFVVVSSKKVLAICDHTDILYFFGVVKLSILHGQAEVLGYVFNNRTPPSNVFSLRDSGILQVIISKNTQPSLDLRDLKEKIEERCAGIATQTVDRVIMLMKSSSTILLLERSTDTKRMQVFLNSHCKSSIFPTMTSIQEKLMNVEHPEEVKKIERELICQFIHPSEPENFFKVSDQWQPLVDQILSSITSYTGSISLLAGGKGVGKSTLLRYLVNQCLSRTSAKKALVIDLDPGQCEMTLPGCMSVHVVTKPLLGPNFSHLSHSGRVWFLGEINVAQCFDRYLKYLEEILCYCASSAELKKIPWFINTMGFCRGLGVELMSCTINYFRPTHVIQIQSKKDNNNYPLPLSPDIVQRHHRFIKSKVSRVSGVVTHDLSVISSVSNANPNKTNPPERRGAVILSYFSQILPKSTDAITDVIPFVTDVSNLDIIICHGQNLSRAQSLAAINGNLVALCSKSSNDTFNHKCLGFGIVRGIDFSDGRLFLLTPLREDLKDVNCLMMGNTFLPQSIYPQSHSSGHVPYVNIGEGQITSRITRRTFKPASTVSFQGFTAKSLEYPRVMGKSLEYPRVTEKSLEYPRVTEKSLEYPRVMEESSKFTRVMKKCSNIREYQSEKPRKTASFGAKPRMSTIYGEKPRIFANIGSKPRMSASIGSKPCKAASYTEKPRISASNGEKSRISASY</sequence>
<keyword evidence="4" id="KW-0808">Transferase</keyword>
<feature type="domain" description="NOL9 N-terminal" evidence="12">
    <location>
        <begin position="128"/>
        <end position="269"/>
    </location>
</feature>
<dbReference type="GO" id="GO:0005524">
    <property type="term" value="F:ATP binding"/>
    <property type="evidence" value="ECO:0007669"/>
    <property type="project" value="UniProtKB-KW"/>
</dbReference>
<comment type="similarity">
    <text evidence="2">Belongs to the Clp1 family. NOL9/GRC3 subfamily.</text>
</comment>
<feature type="domain" description="Clp1 P-loop" evidence="11">
    <location>
        <begin position="325"/>
        <end position="470"/>
    </location>
</feature>
<keyword evidence="5" id="KW-0547">Nucleotide-binding</keyword>
<evidence type="ECO:0000256" key="5">
    <source>
        <dbReference type="ARBA" id="ARBA00022741"/>
    </source>
</evidence>
<dbReference type="PANTHER" id="PTHR12755">
    <property type="entry name" value="CLEAVAGE/POLYADENYLATION FACTOR IA SUBUNIT CLP1P"/>
    <property type="match status" value="1"/>
</dbReference>
<dbReference type="InterPro" id="IPR032319">
    <property type="entry name" value="CLP1_P"/>
</dbReference>
<evidence type="ECO:0000259" key="12">
    <source>
        <dbReference type="Pfam" id="PF24419"/>
    </source>
</evidence>
<evidence type="ECO:0000256" key="7">
    <source>
        <dbReference type="ARBA" id="ARBA00022840"/>
    </source>
</evidence>
<dbReference type="Pfam" id="PF16575">
    <property type="entry name" value="CLP1_P"/>
    <property type="match status" value="1"/>
</dbReference>
<evidence type="ECO:0000256" key="2">
    <source>
        <dbReference type="ARBA" id="ARBA00011003"/>
    </source>
</evidence>
<evidence type="ECO:0000313" key="15">
    <source>
        <dbReference type="Proteomes" id="UP001152759"/>
    </source>
</evidence>
<keyword evidence="8" id="KW-0539">Nucleus</keyword>
<accession>A0A9P0F349</accession>
<feature type="region of interest" description="Disordered" evidence="10">
    <location>
        <begin position="1"/>
        <end position="28"/>
    </location>
</feature>
<dbReference type="Pfam" id="PF25467">
    <property type="entry name" value="NOL9_C"/>
    <property type="match status" value="1"/>
</dbReference>
<dbReference type="InterPro" id="IPR045116">
    <property type="entry name" value="Clp1/Grc3"/>
</dbReference>
<name>A0A9P0F349_BEMTA</name>
<keyword evidence="3" id="KW-0698">rRNA processing</keyword>
<proteinExistence type="inferred from homology"/>
<dbReference type="GO" id="GO:0051731">
    <property type="term" value="F:polynucleotide 5'-hydroxyl-kinase activity"/>
    <property type="evidence" value="ECO:0007669"/>
    <property type="project" value="InterPro"/>
</dbReference>
<feature type="region of interest" description="Disordered" evidence="10">
    <location>
        <begin position="766"/>
        <end position="805"/>
    </location>
</feature>
<feature type="compositionally biased region" description="Polar residues" evidence="10">
    <location>
        <begin position="792"/>
        <end position="805"/>
    </location>
</feature>
<evidence type="ECO:0000256" key="8">
    <source>
        <dbReference type="ARBA" id="ARBA00023242"/>
    </source>
</evidence>
<dbReference type="InterPro" id="IPR057570">
    <property type="entry name" value="NOL9_C"/>
</dbReference>
<keyword evidence="6" id="KW-0418">Kinase</keyword>
<dbReference type="PANTHER" id="PTHR12755:SF3">
    <property type="entry name" value="POLYNUCLEOTIDE 5'-HYDROXYL-KINASE NOL9"/>
    <property type="match status" value="1"/>
</dbReference>
<organism evidence="14 15">
    <name type="scientific">Bemisia tabaci</name>
    <name type="common">Sweetpotato whitefly</name>
    <name type="synonym">Aleurodes tabaci</name>
    <dbReference type="NCBI Taxonomy" id="7038"/>
    <lineage>
        <taxon>Eukaryota</taxon>
        <taxon>Metazoa</taxon>
        <taxon>Ecdysozoa</taxon>
        <taxon>Arthropoda</taxon>
        <taxon>Hexapoda</taxon>
        <taxon>Insecta</taxon>
        <taxon>Pterygota</taxon>
        <taxon>Neoptera</taxon>
        <taxon>Paraneoptera</taxon>
        <taxon>Hemiptera</taxon>
        <taxon>Sternorrhyncha</taxon>
        <taxon>Aleyrodoidea</taxon>
        <taxon>Aleyrodidae</taxon>
        <taxon>Aleyrodinae</taxon>
        <taxon>Bemisia</taxon>
    </lineage>
</organism>
<evidence type="ECO:0000256" key="9">
    <source>
        <dbReference type="ARBA" id="ARBA00071212"/>
    </source>
</evidence>
<evidence type="ECO:0000313" key="14">
    <source>
        <dbReference type="EMBL" id="CAH0389968.1"/>
    </source>
</evidence>
<dbReference type="InterPro" id="IPR027417">
    <property type="entry name" value="P-loop_NTPase"/>
</dbReference>
<dbReference type="InterPro" id="IPR057573">
    <property type="entry name" value="NOL9_N"/>
</dbReference>
<dbReference type="Pfam" id="PF24419">
    <property type="entry name" value="Cupin_NOL9"/>
    <property type="match status" value="1"/>
</dbReference>
<dbReference type="GO" id="GO:0005730">
    <property type="term" value="C:nucleolus"/>
    <property type="evidence" value="ECO:0007669"/>
    <property type="project" value="UniProtKB-SubCell"/>
</dbReference>
<reference evidence="14" key="1">
    <citation type="submission" date="2021-12" db="EMBL/GenBank/DDBJ databases">
        <authorList>
            <person name="King R."/>
        </authorList>
    </citation>
    <scope>NUCLEOTIDE SEQUENCE</scope>
</reference>
<evidence type="ECO:0000256" key="3">
    <source>
        <dbReference type="ARBA" id="ARBA00022552"/>
    </source>
</evidence>
<feature type="domain" description="NOL9 C-terminal" evidence="13">
    <location>
        <begin position="540"/>
        <end position="631"/>
    </location>
</feature>